<comment type="caution">
    <text evidence="1">The sequence shown here is derived from an EMBL/GenBank/DDBJ whole genome shotgun (WGS) entry which is preliminary data.</text>
</comment>
<organism evidence="1">
    <name type="scientific">marine sediment metagenome</name>
    <dbReference type="NCBI Taxonomy" id="412755"/>
    <lineage>
        <taxon>unclassified sequences</taxon>
        <taxon>metagenomes</taxon>
        <taxon>ecological metagenomes</taxon>
    </lineage>
</organism>
<dbReference type="EMBL" id="LAZR01000062">
    <property type="protein sequence ID" value="KKN96898.1"/>
    <property type="molecule type" value="Genomic_DNA"/>
</dbReference>
<sequence>MGEIPEELQPDKIRELESKCPEIVNFLRKASQLGSPTNDEVSNLVHRLETSARTLMQAVEGRVPMSLAMNILNCLEDSDFRDGLSIHVGFPPKIRAFVQNWMVDKGVVFEYTEPAK</sequence>
<name>A0A0F9XWX7_9ZZZZ</name>
<protein>
    <submittedName>
        <fullName evidence="1">Uncharacterized protein</fullName>
    </submittedName>
</protein>
<evidence type="ECO:0000313" key="1">
    <source>
        <dbReference type="EMBL" id="KKN96898.1"/>
    </source>
</evidence>
<accession>A0A0F9XWX7</accession>
<dbReference type="AlphaFoldDB" id="A0A0F9XWX7"/>
<proteinExistence type="predicted"/>
<reference evidence="1" key="1">
    <citation type="journal article" date="2015" name="Nature">
        <title>Complex archaea that bridge the gap between prokaryotes and eukaryotes.</title>
        <authorList>
            <person name="Spang A."/>
            <person name="Saw J.H."/>
            <person name="Jorgensen S.L."/>
            <person name="Zaremba-Niedzwiedzka K."/>
            <person name="Martijn J."/>
            <person name="Lind A.E."/>
            <person name="van Eijk R."/>
            <person name="Schleper C."/>
            <person name="Guy L."/>
            <person name="Ettema T.J."/>
        </authorList>
    </citation>
    <scope>NUCLEOTIDE SEQUENCE</scope>
</reference>
<gene>
    <name evidence="1" type="ORF">LCGC14_0165420</name>
</gene>